<feature type="repeat" description="ANK" evidence="7">
    <location>
        <begin position="1524"/>
        <end position="1556"/>
    </location>
</feature>
<feature type="compositionally biased region" description="Gly residues" evidence="8">
    <location>
        <begin position="412"/>
        <end position="421"/>
    </location>
</feature>
<keyword evidence="4 9" id="KW-0812">Transmembrane</keyword>
<dbReference type="Pfam" id="PF00233">
    <property type="entry name" value="PDEase_I"/>
    <property type="match status" value="1"/>
</dbReference>
<evidence type="ECO:0000256" key="6">
    <source>
        <dbReference type="ARBA" id="ARBA00023136"/>
    </source>
</evidence>
<dbReference type="InterPro" id="IPR036259">
    <property type="entry name" value="MFS_trans_sf"/>
</dbReference>
<dbReference type="SUPFAM" id="SSF48403">
    <property type="entry name" value="Ankyrin repeat"/>
    <property type="match status" value="1"/>
</dbReference>
<dbReference type="InterPro" id="IPR039309">
    <property type="entry name" value="BT1"/>
</dbReference>
<evidence type="ECO:0000256" key="9">
    <source>
        <dbReference type="SAM" id="Phobius"/>
    </source>
</evidence>
<reference evidence="11 12" key="1">
    <citation type="submission" date="2020-04" db="EMBL/GenBank/DDBJ databases">
        <title>Perkinsus olseni comparative genomics.</title>
        <authorList>
            <person name="Bogema D.R."/>
        </authorList>
    </citation>
    <scope>NUCLEOTIDE SEQUENCE [LARGE SCALE GENOMIC DNA]</scope>
    <source>
        <strain evidence="11">00978-12</strain>
    </source>
</reference>
<dbReference type="GO" id="GO:0005216">
    <property type="term" value="F:monoatomic ion channel activity"/>
    <property type="evidence" value="ECO:0007669"/>
    <property type="project" value="InterPro"/>
</dbReference>
<dbReference type="SUPFAM" id="SSF103473">
    <property type="entry name" value="MFS general substrate transporter"/>
    <property type="match status" value="1"/>
</dbReference>
<dbReference type="Gene3D" id="1.10.1300.10">
    <property type="entry name" value="3'5'-cyclic nucleotide phosphodiesterase, catalytic domain"/>
    <property type="match status" value="2"/>
</dbReference>
<dbReference type="Pfam" id="PF00520">
    <property type="entry name" value="Ion_trans"/>
    <property type="match status" value="1"/>
</dbReference>
<feature type="compositionally biased region" description="Polar residues" evidence="8">
    <location>
        <begin position="807"/>
        <end position="821"/>
    </location>
</feature>
<dbReference type="GO" id="GO:0004114">
    <property type="term" value="F:3',5'-cyclic-nucleotide phosphodiesterase activity"/>
    <property type="evidence" value="ECO:0007669"/>
    <property type="project" value="InterPro"/>
</dbReference>
<keyword evidence="5 9" id="KW-1133">Transmembrane helix</keyword>
<protein>
    <recommendedName>
        <fullName evidence="10">PDEase domain-containing protein</fullName>
    </recommendedName>
</protein>
<dbReference type="GO" id="GO:0016020">
    <property type="term" value="C:membrane"/>
    <property type="evidence" value="ECO:0007669"/>
    <property type="project" value="UniProtKB-SubCell"/>
</dbReference>
<evidence type="ECO:0000256" key="7">
    <source>
        <dbReference type="PROSITE-ProRule" id="PRU00023"/>
    </source>
</evidence>
<dbReference type="Proteomes" id="UP000541610">
    <property type="component" value="Unassembled WGS sequence"/>
</dbReference>
<evidence type="ECO:0000256" key="4">
    <source>
        <dbReference type="ARBA" id="ARBA00022692"/>
    </source>
</evidence>
<keyword evidence="3" id="KW-0813">Transport</keyword>
<dbReference type="PROSITE" id="PS50088">
    <property type="entry name" value="ANK_REPEAT"/>
    <property type="match status" value="1"/>
</dbReference>
<dbReference type="Gene3D" id="1.20.120.350">
    <property type="entry name" value="Voltage-gated potassium channels. Chain C"/>
    <property type="match status" value="1"/>
</dbReference>
<feature type="transmembrane region" description="Helical" evidence="9">
    <location>
        <begin position="100"/>
        <end position="118"/>
    </location>
</feature>
<evidence type="ECO:0000259" key="10">
    <source>
        <dbReference type="PROSITE" id="PS51845"/>
    </source>
</evidence>
<feature type="domain" description="PDEase" evidence="10">
    <location>
        <begin position="1163"/>
        <end position="1341"/>
    </location>
</feature>
<comment type="caution">
    <text evidence="11">The sequence shown here is derived from an EMBL/GenBank/DDBJ whole genome shotgun (WGS) entry which is preliminary data.</text>
</comment>
<dbReference type="SUPFAM" id="SSF109604">
    <property type="entry name" value="HD-domain/PDEase-like"/>
    <property type="match status" value="1"/>
</dbReference>
<feature type="transmembrane region" description="Helical" evidence="9">
    <location>
        <begin position="288"/>
        <end position="308"/>
    </location>
</feature>
<accession>A0A7J6PM71</accession>
<dbReference type="PANTHER" id="PTHR31585">
    <property type="entry name" value="FOLATE-BIOPTERIN TRANSPORTER 1, CHLOROPLASTIC"/>
    <property type="match status" value="1"/>
</dbReference>
<dbReference type="SMART" id="SM00248">
    <property type="entry name" value="ANK"/>
    <property type="match status" value="4"/>
</dbReference>
<organism evidence="11 12">
    <name type="scientific">Perkinsus olseni</name>
    <name type="common">Perkinsus atlanticus</name>
    <dbReference type="NCBI Taxonomy" id="32597"/>
    <lineage>
        <taxon>Eukaryota</taxon>
        <taxon>Sar</taxon>
        <taxon>Alveolata</taxon>
        <taxon>Perkinsozoa</taxon>
        <taxon>Perkinsea</taxon>
        <taxon>Perkinsida</taxon>
        <taxon>Perkinsidae</taxon>
        <taxon>Perkinsus</taxon>
    </lineage>
</organism>
<dbReference type="InterPro" id="IPR027359">
    <property type="entry name" value="Volt_channel_dom_sf"/>
</dbReference>
<feature type="transmembrane region" description="Helical" evidence="9">
    <location>
        <begin position="688"/>
        <end position="711"/>
    </location>
</feature>
<comment type="subcellular location">
    <subcellularLocation>
        <location evidence="1">Membrane</location>
        <topology evidence="1">Multi-pass membrane protein</topology>
    </subcellularLocation>
</comment>
<dbReference type="EMBL" id="JABANP010000006">
    <property type="protein sequence ID" value="KAF4697027.1"/>
    <property type="molecule type" value="Genomic_DNA"/>
</dbReference>
<evidence type="ECO:0000313" key="12">
    <source>
        <dbReference type="Proteomes" id="UP000541610"/>
    </source>
</evidence>
<evidence type="ECO:0000256" key="2">
    <source>
        <dbReference type="ARBA" id="ARBA00007015"/>
    </source>
</evidence>
<dbReference type="PROSITE" id="PS50297">
    <property type="entry name" value="ANK_REP_REGION"/>
    <property type="match status" value="1"/>
</dbReference>
<sequence length="1688" mass="183595">MLSLSVQRYLHLSALVGGLGSITSLAIPFLLKDIMHLHPAETALLGAIASIPMLFKPAVAMASDNLPLLGYRRKPYLVLGSMSHSMSLIALAHLPAATGFVPIALIVLAMSTASAVVVTVKDTLMLQESCREQADGSHLISDMSILATGGSLSVSYLSGALLHVITCQSLIRFSAAGPLLLTGAAILMEEEPIHHFRSRTTLSRPLVVESVLSGAASLSGPLKLLTATIMVPSYSTALFYYFTSPVLHFTPEIMGRLQVCGSLASVAAALVYKKYLSRRIMAHQLMKVVSWASVPVAASSLLLTIPAFEGRLDPIRVALFRHVLLEFGSVLTYLPITTQLAKSAPKEGSGVYFAIFSSSVEALNLASSVVSSEVTNVLGVTSGNFTNLTPLIVLCTAFNTIPLLVTLNMDDGGNGDPAPGGGDEEPGSFLPSGAASEHVDRYEPTLAAFPRLRRSRIRSFDKRVGSPARLDTHPPGVGRNVYKHWSDRKTAKMMHELLLTDYNSELGDVDNEVLLAAKLWTKEALRATQQVITFGGNEYSALYLYKKPLDEFGATSSIFADFCAPSIPAYDTLSEIEAAKLWDGRLSRTGICFPACKAEGYDAAQSISLEDELSLDALPAGKALTMTLYAASGDSRPYCSQLGTDIEEHDLLCVEPEDVCETDSFRNEVCYTGQQKDHGAICISWGRVFLAILYSAPTQFVLDVLLLLIAISDSGYKSQLGEHDLADTAVVAASRKCTLQWLLLSVFVALVLVVSSDVFHTIKYGRPLSFLVFWFAVFVLDQLRNLAFQALIWFVLMRKLGRVRVEPNQNSPGSSLTTGSDGHQEEAHEPSPWQLLRGLTILVVDSRGFEFFVYGLVGVYALFILAALGIEEYVSEAVSDVFETVDTVFLGLFLLEIIMRLIAEGYWYLNDRWNLFDFVIVVGSFVAKWSLQVPTPHYSSALELIELWTSSARCEETKGLSGPMRERVNWASEIINTNNLYTISVTAGKRGTSGGDGDDELAAIRQEINEWLALGSASAKTSTKTWRDNELEKFLAKKKAAAGAAADDSTTKVPLRSRTGVLLENILAGERPVIEPSDYLLGHPESLPDPEAFDASYAPELDPSSKRPAEVLAVPKTTQRRGTFFLEICFVRTRGSISGGVVSHSALAVKLSSLGKDVATGTLYRTFNTHAALGVFSDSDLPELPLLLCSGMYFFCVVSAFGGEYGQIGPLSPSGKFEKPKDQLIPPELKLDLAATAEFLSGVEEGCRSSNPYHNSMHTVEVMQAMLGLLVSLQQGPTCPQFFSAQELQAGLFAAAIHDYEHPGVDSPFLVNTHHPMAIRYSDDAVLENHHLAAAFTLLSNMTVNPMEAYSEVPLVSSSRDNVKLSKCQVGFIDVLVLPLYQVLAQMLPDLVNGECLPNLQLSRQYYATREDFAPVEGADIGNGLRSSLAKQMSKIKSFNTSKVVAALKLALRLAWRHQPVLSASISRKKRSEDDVPGESVPDCDWKGDTLLSSLATLGDHEKLSKLLDEAPEDLGDVNRLNRFGQSPLFLAARWGHHQAAQVLLVHGADPHCAAESYSHTTPMMAAASAGKVEVVRTMLGWLLKKEGVEGVRKALERTDHNMNWTCIVGAARWGQTQTVELLVKCFRLCPGIQEAFLADQLALAAKWARLGRHGEVSDVLAMYGSESAPVKHEAKVELLRQVLRCLD</sequence>
<keyword evidence="7" id="KW-0040">ANK repeat</keyword>
<dbReference type="Pfam" id="PF00023">
    <property type="entry name" value="Ank"/>
    <property type="match status" value="1"/>
</dbReference>
<proteinExistence type="inferred from homology"/>
<feature type="transmembrane region" description="Helical" evidence="9">
    <location>
        <begin position="741"/>
        <end position="759"/>
    </location>
</feature>
<dbReference type="PANTHER" id="PTHR31585:SF0">
    <property type="entry name" value="FOLATE-BIOPTERIN TRANSPORTER 1, CHLOROPLASTIC"/>
    <property type="match status" value="1"/>
</dbReference>
<dbReference type="OrthoDB" id="342865at2759"/>
<feature type="region of interest" description="Disordered" evidence="8">
    <location>
        <begin position="807"/>
        <end position="830"/>
    </location>
</feature>
<dbReference type="Pfam" id="PF03092">
    <property type="entry name" value="BT1"/>
    <property type="match status" value="1"/>
</dbReference>
<dbReference type="SUPFAM" id="SSF81324">
    <property type="entry name" value="Voltage-gated potassium channels"/>
    <property type="match status" value="1"/>
</dbReference>
<feature type="transmembrane region" description="Helical" evidence="9">
    <location>
        <begin position="771"/>
        <end position="796"/>
    </location>
</feature>
<dbReference type="InterPro" id="IPR002110">
    <property type="entry name" value="Ankyrin_rpt"/>
</dbReference>
<gene>
    <name evidence="11" type="ORF">FOZ60_013378</name>
</gene>
<evidence type="ECO:0000313" key="11">
    <source>
        <dbReference type="EMBL" id="KAF4697027.1"/>
    </source>
</evidence>
<dbReference type="PROSITE" id="PS51845">
    <property type="entry name" value="PDEASE_I_2"/>
    <property type="match status" value="1"/>
</dbReference>
<feature type="region of interest" description="Disordered" evidence="8">
    <location>
        <begin position="412"/>
        <end position="438"/>
    </location>
</feature>
<dbReference type="Gene3D" id="1.25.40.20">
    <property type="entry name" value="Ankyrin repeat-containing domain"/>
    <property type="match status" value="1"/>
</dbReference>
<evidence type="ECO:0000256" key="3">
    <source>
        <dbReference type="ARBA" id="ARBA00022448"/>
    </source>
</evidence>
<dbReference type="InterPro" id="IPR002073">
    <property type="entry name" value="PDEase_catalytic_dom"/>
</dbReference>
<dbReference type="GO" id="GO:0007165">
    <property type="term" value="P:signal transduction"/>
    <property type="evidence" value="ECO:0007669"/>
    <property type="project" value="InterPro"/>
</dbReference>
<keyword evidence="6 9" id="KW-0472">Membrane</keyword>
<name>A0A7J6PM71_PEROL</name>
<feature type="transmembrane region" description="Helical" evidence="9">
    <location>
        <begin position="12"/>
        <end position="31"/>
    </location>
</feature>
<comment type="similarity">
    <text evidence="2">Belongs to the major facilitator superfamily. Folate-biopterin transporter (TC 2.A.71) family.</text>
</comment>
<dbReference type="InterPro" id="IPR036971">
    <property type="entry name" value="PDEase_catalytic_dom_sf"/>
</dbReference>
<evidence type="ECO:0000256" key="8">
    <source>
        <dbReference type="SAM" id="MobiDB-lite"/>
    </source>
</evidence>
<dbReference type="InterPro" id="IPR036770">
    <property type="entry name" value="Ankyrin_rpt-contain_sf"/>
</dbReference>
<feature type="transmembrane region" description="Helical" evidence="9">
    <location>
        <begin position="851"/>
        <end position="870"/>
    </location>
</feature>
<evidence type="ECO:0000256" key="1">
    <source>
        <dbReference type="ARBA" id="ARBA00004141"/>
    </source>
</evidence>
<evidence type="ECO:0000256" key="5">
    <source>
        <dbReference type="ARBA" id="ARBA00022989"/>
    </source>
</evidence>
<dbReference type="InterPro" id="IPR005821">
    <property type="entry name" value="Ion_trans_dom"/>
</dbReference>